<accession>A0ABR4XLN7</accession>
<evidence type="ECO:0000313" key="3">
    <source>
        <dbReference type="Proteomes" id="UP000030101"/>
    </source>
</evidence>
<evidence type="ECO:0000259" key="1">
    <source>
        <dbReference type="PROSITE" id="PS51186"/>
    </source>
</evidence>
<dbReference type="InterPro" id="IPR000182">
    <property type="entry name" value="GNAT_dom"/>
</dbReference>
<dbReference type="Pfam" id="PF13527">
    <property type="entry name" value="Acetyltransf_9"/>
    <property type="match status" value="1"/>
</dbReference>
<dbReference type="Gene3D" id="3.40.630.30">
    <property type="match status" value="1"/>
</dbReference>
<dbReference type="Proteomes" id="UP000030101">
    <property type="component" value="Unassembled WGS sequence"/>
</dbReference>
<dbReference type="InterPro" id="IPR016181">
    <property type="entry name" value="Acyl_CoA_acyltransferase"/>
</dbReference>
<keyword evidence="3" id="KW-1185">Reference proteome</keyword>
<proteinExistence type="predicted"/>
<dbReference type="EMBL" id="JQZV01000008">
    <property type="protein sequence ID" value="KGN92677.1"/>
    <property type="molecule type" value="Genomic_DNA"/>
</dbReference>
<protein>
    <recommendedName>
        <fullName evidence="1">N-acetyltransferase domain-containing protein</fullName>
    </recommendedName>
</protein>
<reference evidence="2 3" key="1">
    <citation type="submission" date="2014-08" db="EMBL/GenBank/DDBJ databases">
        <title>Porphyromonas canoris strain:OH2762 Genome sequencing.</title>
        <authorList>
            <person name="Wallis C."/>
            <person name="Deusch O."/>
            <person name="O'Flynn C."/>
            <person name="Davis I."/>
            <person name="Jospin G."/>
            <person name="Darling A.E."/>
            <person name="Coil D.A."/>
            <person name="Alexiev A."/>
            <person name="Horsfall A."/>
            <person name="Kirkwood N."/>
            <person name="Harris S."/>
            <person name="Eisen J.A."/>
        </authorList>
    </citation>
    <scope>NUCLEOTIDE SEQUENCE [LARGE SCALE GENOMIC DNA]</scope>
    <source>
        <strain evidence="3">COT-108 OH2762</strain>
    </source>
</reference>
<name>A0ABR4XLN7_9PORP</name>
<dbReference type="RefSeq" id="WP_036789949.1">
    <property type="nucleotide sequence ID" value="NZ_JQZV01000008.1"/>
</dbReference>
<organism evidence="2 3">
    <name type="scientific">Porphyromonas canoris</name>
    <dbReference type="NCBI Taxonomy" id="36875"/>
    <lineage>
        <taxon>Bacteria</taxon>
        <taxon>Pseudomonadati</taxon>
        <taxon>Bacteroidota</taxon>
        <taxon>Bacteroidia</taxon>
        <taxon>Bacteroidales</taxon>
        <taxon>Porphyromonadaceae</taxon>
        <taxon>Porphyromonas</taxon>
    </lineage>
</organism>
<comment type="caution">
    <text evidence="2">The sequence shown here is derived from an EMBL/GenBank/DDBJ whole genome shotgun (WGS) entry which is preliminary data.</text>
</comment>
<dbReference type="PROSITE" id="PS51186">
    <property type="entry name" value="GNAT"/>
    <property type="match status" value="1"/>
</dbReference>
<dbReference type="SUPFAM" id="SSF55729">
    <property type="entry name" value="Acyl-CoA N-acyltransferases (Nat)"/>
    <property type="match status" value="1"/>
</dbReference>
<feature type="domain" description="N-acetyltransferase" evidence="1">
    <location>
        <begin position="16"/>
        <end position="172"/>
    </location>
</feature>
<gene>
    <name evidence="2" type="ORF">HQ43_04060</name>
</gene>
<sequence>MPDSSASSISFYRIPADTSWMSHPHCREMIELMTEAFGPYHSLFSHFVECVAIPLQTSFVAVDEAKDRVVTALQAVPYLYVEPADAPPVAYLYALVTDSSRRGEGLMSSLLTFALKSRREEWGRCEAILIPANEDLIPYYNKRGFRLLDTMWQEKADTSFFDPDALLPHPLVRQYQEWEERQPLPDDLPEQHAPFPFPMFLPDSHTDLARIPLLQNPLL</sequence>
<evidence type="ECO:0000313" key="2">
    <source>
        <dbReference type="EMBL" id="KGN92677.1"/>
    </source>
</evidence>